<dbReference type="VEuPathDB" id="FungiDB:MMYC01_206657"/>
<evidence type="ECO:0000313" key="1">
    <source>
        <dbReference type="EMBL" id="KXX76567.1"/>
    </source>
</evidence>
<keyword evidence="2" id="KW-1185">Reference proteome</keyword>
<feature type="non-terminal residue" evidence="1">
    <location>
        <position position="1"/>
    </location>
</feature>
<gene>
    <name evidence="1" type="ORF">MMYC01_206657</name>
</gene>
<sequence>YPHGIAAYSRAMLILPRTRRDPRGQKIGRSGCQVPAVNARPSRPVELAAMEEGGLHEYLILLRLRPQLHLGCHGPALSAWSPSFPQDPRPPHELMQVCPLLTDQSSLMSSSLGRQTSLGSASKHLWPTRCSRSIERDTIRRHGLQDLPRRLRHKPSHQDIPRDWECGLRDNWPSHDWDLFFVHERGSWMAIYRASLTRESVINGITGGYIADKFG</sequence>
<comment type="caution">
    <text evidence="1">The sequence shown here is derived from an EMBL/GenBank/DDBJ whole genome shotgun (WGS) entry which is preliminary data.</text>
</comment>
<evidence type="ECO:0000313" key="2">
    <source>
        <dbReference type="Proteomes" id="UP000078237"/>
    </source>
</evidence>
<reference evidence="1 2" key="1">
    <citation type="journal article" date="2016" name="Genome Announc.">
        <title>Genome Sequence of Madurella mycetomatis mm55, Isolated from a Human Mycetoma Case in Sudan.</title>
        <authorList>
            <person name="Smit S."/>
            <person name="Derks M.F."/>
            <person name="Bervoets S."/>
            <person name="Fahal A."/>
            <person name="van Leeuwen W."/>
            <person name="van Belkum A."/>
            <person name="van de Sande W.W."/>
        </authorList>
    </citation>
    <scope>NUCLEOTIDE SEQUENCE [LARGE SCALE GENOMIC DNA]</scope>
    <source>
        <strain evidence="2">mm55</strain>
    </source>
</reference>
<dbReference type="AlphaFoldDB" id="A0A175VYF8"/>
<proteinExistence type="predicted"/>
<organism evidence="1 2">
    <name type="scientific">Madurella mycetomatis</name>
    <dbReference type="NCBI Taxonomy" id="100816"/>
    <lineage>
        <taxon>Eukaryota</taxon>
        <taxon>Fungi</taxon>
        <taxon>Dikarya</taxon>
        <taxon>Ascomycota</taxon>
        <taxon>Pezizomycotina</taxon>
        <taxon>Sordariomycetes</taxon>
        <taxon>Sordariomycetidae</taxon>
        <taxon>Sordariales</taxon>
        <taxon>Sordariales incertae sedis</taxon>
        <taxon>Madurella</taxon>
    </lineage>
</organism>
<dbReference type="Proteomes" id="UP000078237">
    <property type="component" value="Unassembled WGS sequence"/>
</dbReference>
<accession>A0A175VYF8</accession>
<protein>
    <submittedName>
        <fullName evidence="1">Uncharacterized protein</fullName>
    </submittedName>
</protein>
<name>A0A175VYF8_9PEZI</name>
<dbReference type="EMBL" id="LCTW02000204">
    <property type="protein sequence ID" value="KXX76567.1"/>
    <property type="molecule type" value="Genomic_DNA"/>
</dbReference>